<sequence>MLFISDPQELLPHSLADYHYAGSDLWTVSERRMFSRASSVHGKNFSSIQRLIPSKNVYQCIEYYYTFKKRIKSYNRPTPTEENSASRGQCDRPCNKNNLPRVVLEGQPKSTNNTSIMGLKACRCAIPSRAQVNWGHGVRAFP</sequence>
<accession>A0AAD1WMS0</accession>
<evidence type="ECO:0000256" key="5">
    <source>
        <dbReference type="ARBA" id="ARBA00023242"/>
    </source>
</evidence>
<evidence type="ECO:0000256" key="2">
    <source>
        <dbReference type="ARBA" id="ARBA00022771"/>
    </source>
</evidence>
<evidence type="ECO:0000256" key="1">
    <source>
        <dbReference type="ARBA" id="ARBA00022723"/>
    </source>
</evidence>
<dbReference type="SMART" id="SM00717">
    <property type="entry name" value="SANT"/>
    <property type="match status" value="1"/>
</dbReference>
<dbReference type="PANTHER" id="PTHR16089:SF40">
    <property type="entry name" value="SUPPRESSOR OF ACTIVATED EGL-4 PROTEIN 1"/>
    <property type="match status" value="1"/>
</dbReference>
<dbReference type="InterPro" id="IPR017884">
    <property type="entry name" value="SANT_dom"/>
</dbReference>
<keyword evidence="5" id="KW-0539">Nucleus</keyword>
<evidence type="ECO:0000256" key="4">
    <source>
        <dbReference type="ARBA" id="ARBA00023125"/>
    </source>
</evidence>
<feature type="compositionally biased region" description="Polar residues" evidence="6">
    <location>
        <begin position="75"/>
        <end position="87"/>
    </location>
</feature>
<dbReference type="AlphaFoldDB" id="A0AAD1WMS0"/>
<organism evidence="8 9">
    <name type="scientific">Pelobates cultripes</name>
    <name type="common">Western spadefoot toad</name>
    <dbReference type="NCBI Taxonomy" id="61616"/>
    <lineage>
        <taxon>Eukaryota</taxon>
        <taxon>Metazoa</taxon>
        <taxon>Chordata</taxon>
        <taxon>Craniata</taxon>
        <taxon>Vertebrata</taxon>
        <taxon>Euteleostomi</taxon>
        <taxon>Amphibia</taxon>
        <taxon>Batrachia</taxon>
        <taxon>Anura</taxon>
        <taxon>Pelobatoidea</taxon>
        <taxon>Pelobatidae</taxon>
        <taxon>Pelobates</taxon>
    </lineage>
</organism>
<keyword evidence="3" id="KW-0862">Zinc</keyword>
<dbReference type="GO" id="GO:0006357">
    <property type="term" value="P:regulation of transcription by RNA polymerase II"/>
    <property type="evidence" value="ECO:0007669"/>
    <property type="project" value="TreeGrafter"/>
</dbReference>
<evidence type="ECO:0000259" key="7">
    <source>
        <dbReference type="PROSITE" id="PS51293"/>
    </source>
</evidence>
<reference evidence="8" key="1">
    <citation type="submission" date="2022-03" db="EMBL/GenBank/DDBJ databases">
        <authorList>
            <person name="Alioto T."/>
            <person name="Alioto T."/>
            <person name="Gomez Garrido J."/>
        </authorList>
    </citation>
    <scope>NUCLEOTIDE SEQUENCE</scope>
</reference>
<dbReference type="SUPFAM" id="SSF46689">
    <property type="entry name" value="Homeodomain-like"/>
    <property type="match status" value="1"/>
</dbReference>
<evidence type="ECO:0000256" key="3">
    <source>
        <dbReference type="ARBA" id="ARBA00022833"/>
    </source>
</evidence>
<dbReference type="InterPro" id="IPR001005">
    <property type="entry name" value="SANT/Myb"/>
</dbReference>
<keyword evidence="9" id="KW-1185">Reference proteome</keyword>
<dbReference type="InterPro" id="IPR051066">
    <property type="entry name" value="Trans_reg/Corepressor"/>
</dbReference>
<dbReference type="GO" id="GO:0008270">
    <property type="term" value="F:zinc ion binding"/>
    <property type="evidence" value="ECO:0007669"/>
    <property type="project" value="UniProtKB-KW"/>
</dbReference>
<evidence type="ECO:0000256" key="6">
    <source>
        <dbReference type="SAM" id="MobiDB-lite"/>
    </source>
</evidence>
<keyword evidence="2" id="KW-0863">Zinc-finger</keyword>
<evidence type="ECO:0000313" key="9">
    <source>
        <dbReference type="Proteomes" id="UP001295444"/>
    </source>
</evidence>
<dbReference type="PROSITE" id="PS51293">
    <property type="entry name" value="SANT"/>
    <property type="match status" value="1"/>
</dbReference>
<evidence type="ECO:0000313" key="8">
    <source>
        <dbReference type="EMBL" id="CAH2314213.1"/>
    </source>
</evidence>
<keyword evidence="4" id="KW-0238">DNA-binding</keyword>
<dbReference type="EMBL" id="OW240920">
    <property type="protein sequence ID" value="CAH2314213.1"/>
    <property type="molecule type" value="Genomic_DNA"/>
</dbReference>
<dbReference type="FunFam" id="1.10.10.60:FF:000012">
    <property type="entry name" value="Metastasis-associated 1 family, member 3"/>
    <property type="match status" value="1"/>
</dbReference>
<dbReference type="GO" id="GO:0000118">
    <property type="term" value="C:histone deacetylase complex"/>
    <property type="evidence" value="ECO:0007669"/>
    <property type="project" value="TreeGrafter"/>
</dbReference>
<dbReference type="GO" id="GO:0003714">
    <property type="term" value="F:transcription corepressor activity"/>
    <property type="evidence" value="ECO:0007669"/>
    <property type="project" value="TreeGrafter"/>
</dbReference>
<feature type="region of interest" description="Disordered" evidence="6">
    <location>
        <begin position="75"/>
        <end position="94"/>
    </location>
</feature>
<protein>
    <submittedName>
        <fullName evidence="8">Zinc finger 541</fullName>
    </submittedName>
</protein>
<dbReference type="Gene3D" id="1.10.10.60">
    <property type="entry name" value="Homeodomain-like"/>
    <property type="match status" value="1"/>
</dbReference>
<gene>
    <name evidence="8" type="ORF">PECUL_23A024955</name>
</gene>
<dbReference type="Pfam" id="PF00249">
    <property type="entry name" value="Myb_DNA-binding"/>
    <property type="match status" value="1"/>
</dbReference>
<keyword evidence="1" id="KW-0479">Metal-binding</keyword>
<name>A0AAD1WMS0_PELCU</name>
<dbReference type="Proteomes" id="UP001295444">
    <property type="component" value="Chromosome 09"/>
</dbReference>
<feature type="domain" description="SANT" evidence="7">
    <location>
        <begin position="21"/>
        <end position="72"/>
    </location>
</feature>
<dbReference type="GO" id="GO:0005667">
    <property type="term" value="C:transcription regulator complex"/>
    <property type="evidence" value="ECO:0007669"/>
    <property type="project" value="TreeGrafter"/>
</dbReference>
<dbReference type="GO" id="GO:0003677">
    <property type="term" value="F:DNA binding"/>
    <property type="evidence" value="ECO:0007669"/>
    <property type="project" value="UniProtKB-KW"/>
</dbReference>
<proteinExistence type="predicted"/>
<dbReference type="InterPro" id="IPR009057">
    <property type="entry name" value="Homeodomain-like_sf"/>
</dbReference>
<dbReference type="PANTHER" id="PTHR16089">
    <property type="entry name" value="REST COREPRESSOR COREST PROTEIN-RELATED"/>
    <property type="match status" value="1"/>
</dbReference>